<evidence type="ECO:0000256" key="2">
    <source>
        <dbReference type="PROSITE-ProRule" id="PRU00708"/>
    </source>
</evidence>
<evidence type="ECO:0008006" key="5">
    <source>
        <dbReference type="Google" id="ProtNLM"/>
    </source>
</evidence>
<dbReference type="InterPro" id="IPR011990">
    <property type="entry name" value="TPR-like_helical_dom_sf"/>
</dbReference>
<dbReference type="PANTHER" id="PTHR47447:SF17">
    <property type="entry name" value="OS12G0638900 PROTEIN"/>
    <property type="match status" value="1"/>
</dbReference>
<gene>
    <name evidence="3" type="ORF">PFFVO_04677</name>
</gene>
<proteinExistence type="predicted"/>
<sequence>MKLTYYYYAFCIIKVIASLRLDSYKKQNVFFLKAFFKNVINIKKERKKNLVNSFFYVGRRNKIPIKYSNNEFYNIHNENYDNTKYYNNNNNTNDYDKKDNNVGKRKYSRKNMLYMNSSEKDNFLNENILKKKSSEKEIEQSLTPLNMDWVKVMNLIYSSNDIDATTLAFNAAMSAVEKKGCLSTMLDLIGTMKSKNIKPDLVSYKLVLSLCDKYHLVDTAEILFEEMIESDKINPNYEIYAIMISCYAKTGNGYKAIELFEKLRNDPFVEEMRSLNITNTNDNKENSNDLQTSIIHNNMEDNNNNNNNNNNDNNIYDDKFKHISNKIKNVENCSGKIQYSEYANVIYACNISNLYEQGIKYFEELLKSGKYMPSIFVFENIFDLLSKNGDYEKSLEYYNNLKNDPNFKKNINVNILNNLLKALSIHNKINVAEDIWNNEFDELLLTPNNLSYQILLKIYSHIDNYEKAFKLFKEMQVNKLLNNKNILPFIYTIESTKNCGIYNYAIYVLRVAKLLNFKANDLLMLYNNTMISCINSKKYDVIISLYAELINMQQKDTSFQININTLTFVLLAFKELNMKQDFINLKNIIIQRNYKLPPLCSKIFSETENY</sequence>
<protein>
    <recommendedName>
        <fullName evidence="5">Pentacotripeptide-repeat region of PRORP domain-containing protein</fullName>
    </recommendedName>
</protein>
<feature type="repeat" description="PPR" evidence="2">
    <location>
        <begin position="448"/>
        <end position="482"/>
    </location>
</feature>
<dbReference type="NCBIfam" id="TIGR00756">
    <property type="entry name" value="PPR"/>
    <property type="match status" value="2"/>
</dbReference>
<evidence type="ECO:0000313" key="4">
    <source>
        <dbReference type="Proteomes" id="UP000030690"/>
    </source>
</evidence>
<dbReference type="Pfam" id="PF01535">
    <property type="entry name" value="PPR"/>
    <property type="match status" value="2"/>
</dbReference>
<organism evidence="3 4">
    <name type="scientific">Plasmodium falciparum Vietnam Oak-Knoll</name>
    <name type="common">FVO</name>
    <dbReference type="NCBI Taxonomy" id="1036723"/>
    <lineage>
        <taxon>Eukaryota</taxon>
        <taxon>Sar</taxon>
        <taxon>Alveolata</taxon>
        <taxon>Apicomplexa</taxon>
        <taxon>Aconoidasida</taxon>
        <taxon>Haemosporida</taxon>
        <taxon>Plasmodiidae</taxon>
        <taxon>Plasmodium</taxon>
        <taxon>Plasmodium (Laverania)</taxon>
    </lineage>
</organism>
<dbReference type="Proteomes" id="UP000030690">
    <property type="component" value="Unassembled WGS sequence"/>
</dbReference>
<reference evidence="3 4" key="2">
    <citation type="submission" date="2013-02" db="EMBL/GenBank/DDBJ databases">
        <title>The Genome Sequence of Plasmodium falciparum Vietnam Oak-Knoll (FVO).</title>
        <authorList>
            <consortium name="The Broad Institute Genome Sequencing Platform"/>
            <consortium name="The Broad Institute Genome Sequencing Center for Infectious Disease"/>
            <person name="Neafsey D."/>
            <person name="Cheeseman I."/>
            <person name="Volkman S."/>
            <person name="Adams J."/>
            <person name="Walker B."/>
            <person name="Young S.K."/>
            <person name="Zeng Q."/>
            <person name="Gargeya S."/>
            <person name="Fitzgerald M."/>
            <person name="Haas B."/>
            <person name="Abouelleil A."/>
            <person name="Alvarado L."/>
            <person name="Arachchi H.M."/>
            <person name="Berlin A.M."/>
            <person name="Chapman S.B."/>
            <person name="Dewar J."/>
            <person name="Goldberg J."/>
            <person name="Griggs A."/>
            <person name="Gujja S."/>
            <person name="Hansen M."/>
            <person name="Howarth C."/>
            <person name="Imamovic A."/>
            <person name="Larimer J."/>
            <person name="McCowan C."/>
            <person name="Murphy C."/>
            <person name="Neiman D."/>
            <person name="Pearson M."/>
            <person name="Priest M."/>
            <person name="Roberts A."/>
            <person name="Saif S."/>
            <person name="Shea T."/>
            <person name="Sisk P."/>
            <person name="Sykes S."/>
            <person name="Wortman J."/>
            <person name="Nusbaum C."/>
            <person name="Birren B."/>
        </authorList>
    </citation>
    <scope>NUCLEOTIDE SEQUENCE [LARGE SCALE GENOMIC DNA]</scope>
    <source>
        <strain evidence="4">Vietnam Oak-Knoll (FVO)</strain>
    </source>
</reference>
<name>A0A024V2G7_PLAFA</name>
<dbReference type="Gene3D" id="1.25.40.10">
    <property type="entry name" value="Tetratricopeptide repeat domain"/>
    <property type="match status" value="2"/>
</dbReference>
<dbReference type="PROSITE" id="PS51375">
    <property type="entry name" value="PPR"/>
    <property type="match status" value="2"/>
</dbReference>
<dbReference type="AlphaFoldDB" id="A0A024V2G7"/>
<dbReference type="PANTHER" id="PTHR47447">
    <property type="entry name" value="OS03G0856100 PROTEIN"/>
    <property type="match status" value="1"/>
</dbReference>
<dbReference type="OrthoDB" id="440666at2759"/>
<accession>A0A024V2G7</accession>
<feature type="repeat" description="PPR" evidence="2">
    <location>
        <begin position="236"/>
        <end position="270"/>
    </location>
</feature>
<dbReference type="EMBL" id="KI925146">
    <property type="protein sequence ID" value="ETW16420.1"/>
    <property type="molecule type" value="Genomic_DNA"/>
</dbReference>
<evidence type="ECO:0000313" key="3">
    <source>
        <dbReference type="EMBL" id="ETW16420.1"/>
    </source>
</evidence>
<keyword evidence="1" id="KW-0677">Repeat</keyword>
<dbReference type="InterPro" id="IPR002885">
    <property type="entry name" value="PPR_rpt"/>
</dbReference>
<reference evidence="3 4" key="1">
    <citation type="submission" date="2013-02" db="EMBL/GenBank/DDBJ databases">
        <title>The Genome Annotation of Plasmodium falciparum Vietnam Oak-Knoll (FVO).</title>
        <authorList>
            <consortium name="The Broad Institute Genome Sequencing Platform"/>
            <consortium name="The Broad Institute Genome Sequencing Center for Infectious Disease"/>
            <person name="Neafsey D."/>
            <person name="Hoffman S."/>
            <person name="Volkman S."/>
            <person name="Rosenthal P."/>
            <person name="Walker B."/>
            <person name="Young S.K."/>
            <person name="Zeng Q."/>
            <person name="Gargeya S."/>
            <person name="Fitzgerald M."/>
            <person name="Haas B."/>
            <person name="Abouelleil A."/>
            <person name="Allen A.W."/>
            <person name="Alvarado L."/>
            <person name="Arachchi H.M."/>
            <person name="Berlin A.M."/>
            <person name="Chapman S.B."/>
            <person name="Gainer-Dewar J."/>
            <person name="Goldberg J."/>
            <person name="Griggs A."/>
            <person name="Gujja S."/>
            <person name="Hansen M."/>
            <person name="Howarth C."/>
            <person name="Imamovic A."/>
            <person name="Ireland A."/>
            <person name="Larimer J."/>
            <person name="McCowan C."/>
            <person name="Murphy C."/>
            <person name="Pearson M."/>
            <person name="Poon T.W."/>
            <person name="Priest M."/>
            <person name="Roberts A."/>
            <person name="Saif S."/>
            <person name="Shea T."/>
            <person name="Sisk P."/>
            <person name="Sykes S."/>
            <person name="Wortman J."/>
            <person name="Nusbaum C."/>
            <person name="Birren B."/>
        </authorList>
    </citation>
    <scope>NUCLEOTIDE SEQUENCE [LARGE SCALE GENOMIC DNA]</scope>
    <source>
        <strain evidence="4">Vietnam Oak-Knoll (FVO)</strain>
    </source>
</reference>
<evidence type="ECO:0000256" key="1">
    <source>
        <dbReference type="ARBA" id="ARBA00022737"/>
    </source>
</evidence>